<name>B9ACE0_METSM</name>
<gene>
    <name evidence="1" type="ORF">METSMIALI_00011</name>
</gene>
<evidence type="ECO:0000313" key="2">
    <source>
        <dbReference type="Proteomes" id="UP000003489"/>
    </source>
</evidence>
<accession>B9ACE0</accession>
<dbReference type="HOGENOM" id="CLU_3302802_0_0_2"/>
<dbReference type="Proteomes" id="UP000003489">
    <property type="component" value="Unassembled WGS sequence"/>
</dbReference>
<dbReference type="EMBL" id="ABYW01000001">
    <property type="protein sequence ID" value="EEE41130.1"/>
    <property type="molecule type" value="Genomic_DNA"/>
</dbReference>
<protein>
    <submittedName>
        <fullName evidence="1">Uncharacterized protein</fullName>
    </submittedName>
</protein>
<organism evidence="1 2">
    <name type="scientific">Methanobrevibacter smithii DSM 2375</name>
    <dbReference type="NCBI Taxonomy" id="483214"/>
    <lineage>
        <taxon>Archaea</taxon>
        <taxon>Methanobacteriati</taxon>
        <taxon>Methanobacteriota</taxon>
        <taxon>Methanomada group</taxon>
        <taxon>Methanobacteria</taxon>
        <taxon>Methanobacteriales</taxon>
        <taxon>Methanobacteriaceae</taxon>
        <taxon>Methanobrevibacter</taxon>
    </lineage>
</organism>
<sequence length="39" mass="4417">MNSQQQKIPILMEMILELPNTTIIVDDKTGTFQIPTKSV</sequence>
<proteinExistence type="predicted"/>
<reference evidence="1 2" key="1">
    <citation type="submission" date="2008-10" db="EMBL/GenBank/DDBJ databases">
        <authorList>
            <person name="Fulton L."/>
            <person name="Clifton S."/>
            <person name="Fulton B."/>
            <person name="Xu J."/>
            <person name="Minx P."/>
            <person name="Pepin K.H."/>
            <person name="Johnson M."/>
            <person name="Bhonagiri V."/>
            <person name="Nash W.E."/>
            <person name="Mardis E.R."/>
            <person name="Wilson R.K."/>
        </authorList>
    </citation>
    <scope>NUCLEOTIDE SEQUENCE [LARGE SCALE GENOMIC DNA]</scope>
    <source>
        <strain evidence="1 2">DSM 2375</strain>
    </source>
</reference>
<dbReference type="AlphaFoldDB" id="B9ACE0"/>
<comment type="caution">
    <text evidence="1">The sequence shown here is derived from an EMBL/GenBank/DDBJ whole genome shotgun (WGS) entry which is preliminary data.</text>
</comment>
<reference evidence="1 2" key="2">
    <citation type="submission" date="2008-11" db="EMBL/GenBank/DDBJ databases">
        <title>Draft genome sequence of Methanobrevibacter smithii (DSM 2375).</title>
        <authorList>
            <person name="Sudarsanam P."/>
            <person name="Ley R."/>
            <person name="Guruge J."/>
            <person name="Turnbaugh P.J."/>
            <person name="Mahowald M."/>
            <person name="Liep D."/>
            <person name="Gordon J."/>
        </authorList>
    </citation>
    <scope>NUCLEOTIDE SEQUENCE [LARGE SCALE GENOMIC DNA]</scope>
    <source>
        <strain evidence="1 2">DSM 2375</strain>
    </source>
</reference>
<evidence type="ECO:0000313" key="1">
    <source>
        <dbReference type="EMBL" id="EEE41130.1"/>
    </source>
</evidence>